<proteinExistence type="predicted"/>
<dbReference type="SUPFAM" id="SSF53383">
    <property type="entry name" value="PLP-dependent transferases"/>
    <property type="match status" value="1"/>
</dbReference>
<dbReference type="PANTHER" id="PTHR43713">
    <property type="entry name" value="GLUTAMATE-1-SEMIALDEHYDE 2,1-AMINOMUTASE"/>
    <property type="match status" value="1"/>
</dbReference>
<dbReference type="GO" id="GO:0030170">
    <property type="term" value="F:pyridoxal phosphate binding"/>
    <property type="evidence" value="ECO:0007669"/>
    <property type="project" value="InterPro"/>
</dbReference>
<evidence type="ECO:0000256" key="1">
    <source>
        <dbReference type="ARBA" id="ARBA00001933"/>
    </source>
</evidence>
<gene>
    <name evidence="3" type="primary">hemL_26</name>
    <name evidence="3" type="ORF">SDC9_165739</name>
</gene>
<dbReference type="PANTHER" id="PTHR43713:SF3">
    <property type="entry name" value="GLUTAMATE-1-SEMIALDEHYDE 2,1-AMINOMUTASE 1, CHLOROPLASTIC-RELATED"/>
    <property type="match status" value="1"/>
</dbReference>
<dbReference type="AlphaFoldDB" id="A0A645FXM4"/>
<dbReference type="Pfam" id="PF00202">
    <property type="entry name" value="Aminotran_3"/>
    <property type="match status" value="1"/>
</dbReference>
<dbReference type="EC" id="5.4.3.8" evidence="3"/>
<dbReference type="InterPro" id="IPR005814">
    <property type="entry name" value="Aminotrans_3"/>
</dbReference>
<comment type="caution">
    <text evidence="3">The sequence shown here is derived from an EMBL/GenBank/DDBJ whole genome shotgun (WGS) entry which is preliminary data.</text>
</comment>
<dbReference type="GO" id="GO:0008483">
    <property type="term" value="F:transaminase activity"/>
    <property type="evidence" value="ECO:0007669"/>
    <property type="project" value="InterPro"/>
</dbReference>
<evidence type="ECO:0000256" key="2">
    <source>
        <dbReference type="ARBA" id="ARBA00022898"/>
    </source>
</evidence>
<accession>A0A645FXM4</accession>
<reference evidence="3" key="1">
    <citation type="submission" date="2019-08" db="EMBL/GenBank/DDBJ databases">
        <authorList>
            <person name="Kucharzyk K."/>
            <person name="Murdoch R.W."/>
            <person name="Higgins S."/>
            <person name="Loffler F."/>
        </authorList>
    </citation>
    <scope>NUCLEOTIDE SEQUENCE</scope>
</reference>
<dbReference type="GO" id="GO:0042286">
    <property type="term" value="F:glutamate-1-semialdehyde 2,1-aminomutase activity"/>
    <property type="evidence" value="ECO:0007669"/>
    <property type="project" value="UniProtKB-EC"/>
</dbReference>
<organism evidence="3">
    <name type="scientific">bioreactor metagenome</name>
    <dbReference type="NCBI Taxonomy" id="1076179"/>
    <lineage>
        <taxon>unclassified sequences</taxon>
        <taxon>metagenomes</taxon>
        <taxon>ecological metagenomes</taxon>
    </lineage>
</organism>
<dbReference type="InterPro" id="IPR015421">
    <property type="entry name" value="PyrdxlP-dep_Trfase_major"/>
</dbReference>
<protein>
    <submittedName>
        <fullName evidence="3">Glutamate-1-semialdehyde 2,1-aminomutase</fullName>
        <ecNumber evidence="3">5.4.3.8</ecNumber>
    </submittedName>
</protein>
<sequence>MAVFAKAIAGGYPFAAIAGKRAVMDAGVHASGTFNGNPVGVVAALATLETLQAEGVYERLEFISRLLTEGITALACKYQETVFCTCIGSIGILVFGMNKPAADFREFLEQAALLRYQQFVKKAREYGVRFTARRGRIYLSTQHTEADIQKTLQVIEQVFAELQGGL</sequence>
<dbReference type="Gene3D" id="3.40.640.10">
    <property type="entry name" value="Type I PLP-dependent aspartate aminotransferase-like (Major domain)"/>
    <property type="match status" value="1"/>
</dbReference>
<keyword evidence="2" id="KW-0663">Pyridoxal phosphate</keyword>
<dbReference type="Gene3D" id="3.90.1150.10">
    <property type="entry name" value="Aspartate Aminotransferase, domain 1"/>
    <property type="match status" value="1"/>
</dbReference>
<comment type="cofactor">
    <cofactor evidence="1">
        <name>pyridoxal 5'-phosphate</name>
        <dbReference type="ChEBI" id="CHEBI:597326"/>
    </cofactor>
</comment>
<name>A0A645FXM4_9ZZZZ</name>
<dbReference type="InterPro" id="IPR015424">
    <property type="entry name" value="PyrdxlP-dep_Trfase"/>
</dbReference>
<dbReference type="InterPro" id="IPR015422">
    <property type="entry name" value="PyrdxlP-dep_Trfase_small"/>
</dbReference>
<evidence type="ECO:0000313" key="3">
    <source>
        <dbReference type="EMBL" id="MPN18379.1"/>
    </source>
</evidence>
<dbReference type="EMBL" id="VSSQ01065693">
    <property type="protein sequence ID" value="MPN18379.1"/>
    <property type="molecule type" value="Genomic_DNA"/>
</dbReference>
<keyword evidence="3" id="KW-0413">Isomerase</keyword>